<sequence length="59" mass="6851">MDSQEQYDALLKRWGLEDQSAERRARREKLVRHAKVAATYVKKMLAPTRKAVSRTPATH</sequence>
<proteinExistence type="predicted"/>
<organism evidence="1 2">
    <name type="scientific">Marinomonas arenicola</name>
    <dbReference type="NCBI Taxonomy" id="569601"/>
    <lineage>
        <taxon>Bacteria</taxon>
        <taxon>Pseudomonadati</taxon>
        <taxon>Pseudomonadota</taxon>
        <taxon>Gammaproteobacteria</taxon>
        <taxon>Oceanospirillales</taxon>
        <taxon>Oceanospirillaceae</taxon>
        <taxon>Marinomonas</taxon>
    </lineage>
</organism>
<accession>A0ABU9G3U5</accession>
<comment type="caution">
    <text evidence="1">The sequence shown here is derived from an EMBL/GenBank/DDBJ whole genome shotgun (WGS) entry which is preliminary data.</text>
</comment>
<reference evidence="1 2" key="1">
    <citation type="submission" date="2024-02" db="EMBL/GenBank/DDBJ databases">
        <title>Bacteria isolated from the canopy kelp, Nereocystis luetkeana.</title>
        <authorList>
            <person name="Pfister C.A."/>
            <person name="Younker I.T."/>
            <person name="Light S.H."/>
        </authorList>
    </citation>
    <scope>NUCLEOTIDE SEQUENCE [LARGE SCALE GENOMIC DNA]</scope>
    <source>
        <strain evidence="1 2">TI.4.07</strain>
    </source>
</reference>
<keyword evidence="2" id="KW-1185">Reference proteome</keyword>
<dbReference type="Proteomes" id="UP001379949">
    <property type="component" value="Unassembled WGS sequence"/>
</dbReference>
<evidence type="ECO:0000313" key="1">
    <source>
        <dbReference type="EMBL" id="MEL0613173.1"/>
    </source>
</evidence>
<evidence type="ECO:0000313" key="2">
    <source>
        <dbReference type="Proteomes" id="UP001379949"/>
    </source>
</evidence>
<protein>
    <submittedName>
        <fullName evidence="1">Uncharacterized protein</fullName>
    </submittedName>
</protein>
<name>A0ABU9G3U5_9GAMM</name>
<gene>
    <name evidence="1" type="ORF">V6242_08445</name>
</gene>
<dbReference type="EMBL" id="JBAKAR010000005">
    <property type="protein sequence ID" value="MEL0613173.1"/>
    <property type="molecule type" value="Genomic_DNA"/>
</dbReference>
<dbReference type="RefSeq" id="WP_341566974.1">
    <property type="nucleotide sequence ID" value="NZ_JBAKAR010000005.1"/>
</dbReference>